<dbReference type="InterPro" id="IPR036890">
    <property type="entry name" value="HATPase_C_sf"/>
</dbReference>
<evidence type="ECO:0000256" key="6">
    <source>
        <dbReference type="ARBA" id="ARBA00022777"/>
    </source>
</evidence>
<comment type="caution">
    <text evidence="11">The sequence shown here is derived from an EMBL/GenBank/DDBJ whole genome shotgun (WGS) entry which is preliminary data.</text>
</comment>
<evidence type="ECO:0000256" key="3">
    <source>
        <dbReference type="ARBA" id="ARBA00022553"/>
    </source>
</evidence>
<accession>A0A177HLH5</accession>
<dbReference type="PATRIC" id="fig|1716141.3.peg.5176"/>
<dbReference type="Proteomes" id="UP000077381">
    <property type="component" value="Unassembled WGS sequence"/>
</dbReference>
<organism evidence="11 12">
    <name type="scientific">Streptomyces jeddahensis</name>
    <dbReference type="NCBI Taxonomy" id="1716141"/>
    <lineage>
        <taxon>Bacteria</taxon>
        <taxon>Bacillati</taxon>
        <taxon>Actinomycetota</taxon>
        <taxon>Actinomycetes</taxon>
        <taxon>Kitasatosporales</taxon>
        <taxon>Streptomycetaceae</taxon>
        <taxon>Streptomyces</taxon>
    </lineage>
</organism>
<evidence type="ECO:0000256" key="2">
    <source>
        <dbReference type="ARBA" id="ARBA00012438"/>
    </source>
</evidence>
<evidence type="ECO:0000256" key="1">
    <source>
        <dbReference type="ARBA" id="ARBA00000085"/>
    </source>
</evidence>
<dbReference type="GO" id="GO:0005524">
    <property type="term" value="F:ATP binding"/>
    <property type="evidence" value="ECO:0007669"/>
    <property type="project" value="UniProtKB-KW"/>
</dbReference>
<dbReference type="GO" id="GO:0016020">
    <property type="term" value="C:membrane"/>
    <property type="evidence" value="ECO:0007669"/>
    <property type="project" value="InterPro"/>
</dbReference>
<evidence type="ECO:0000259" key="10">
    <source>
        <dbReference type="Pfam" id="PF07730"/>
    </source>
</evidence>
<protein>
    <recommendedName>
        <fullName evidence="2">histidine kinase</fullName>
        <ecNumber evidence="2">2.7.13.3</ecNumber>
    </recommendedName>
</protein>
<gene>
    <name evidence="11" type="primary">desK_6</name>
    <name evidence="11" type="ORF">STSP_49320</name>
</gene>
<keyword evidence="7" id="KW-0067">ATP-binding</keyword>
<dbReference type="InterPro" id="IPR050482">
    <property type="entry name" value="Sensor_HK_TwoCompSys"/>
</dbReference>
<dbReference type="EMBL" id="LOHS01000102">
    <property type="protein sequence ID" value="OAH11763.1"/>
    <property type="molecule type" value="Genomic_DNA"/>
</dbReference>
<evidence type="ECO:0000256" key="5">
    <source>
        <dbReference type="ARBA" id="ARBA00022741"/>
    </source>
</evidence>
<dbReference type="SUPFAM" id="SSF55874">
    <property type="entry name" value="ATPase domain of HSP90 chaperone/DNA topoisomerase II/histidine kinase"/>
    <property type="match status" value="1"/>
</dbReference>
<dbReference type="PANTHER" id="PTHR24421:SF10">
    <property type="entry name" value="NITRATE_NITRITE SENSOR PROTEIN NARQ"/>
    <property type="match status" value="1"/>
</dbReference>
<keyword evidence="12" id="KW-1185">Reference proteome</keyword>
<keyword evidence="5" id="KW-0547">Nucleotide-binding</keyword>
<feature type="transmembrane region" description="Helical" evidence="9">
    <location>
        <begin position="45"/>
        <end position="67"/>
    </location>
</feature>
<keyword evidence="3" id="KW-0597">Phosphoprotein</keyword>
<sequence length="399" mass="41692">MRFRHPRSRRGSRLVGTLLWVAAVCTAVAAILLDVRAGTFRQPDTGTALTVSASVVAAALLGVPALAARDARPGALACASGVAAAASLACTVAIHLRAGDAQASSAYGAFEAVALLIVLAVTVRRGAPVSAAVVTAALCAAIIARPLAVRVQENSVIVAFLLTLVAVTVTGLSLATRLVMADRWQREHRIRLEQRIALARELHDFVAHHVTGIVVQAQGIQAVATKRPDMVAPALQRIEQTGAEALVSLRRMVGGLRAEDIDAPLAAPEGISGLRDLVADFSLRDVSAHLTEAGPTDTLPSDVAAVAHRVTMESLTNIRKHAHGCRRVHVRVQVLPEQAVVEVSNDGTVRQTSSPGYGLKGLEERVTRLGGTLRAGATEDGGWLVRACLPLTPAGTDTP</sequence>
<dbReference type="InterPro" id="IPR011712">
    <property type="entry name" value="Sig_transdc_His_kin_sub3_dim/P"/>
</dbReference>
<dbReference type="CDD" id="cd16917">
    <property type="entry name" value="HATPase_UhpB-NarQ-NarX-like"/>
    <property type="match status" value="1"/>
</dbReference>
<keyword evidence="9" id="KW-1133">Transmembrane helix</keyword>
<dbReference type="AlphaFoldDB" id="A0A177HLH5"/>
<evidence type="ECO:0000256" key="4">
    <source>
        <dbReference type="ARBA" id="ARBA00022679"/>
    </source>
</evidence>
<evidence type="ECO:0000256" key="9">
    <source>
        <dbReference type="SAM" id="Phobius"/>
    </source>
</evidence>
<dbReference type="Gene3D" id="1.20.5.1930">
    <property type="match status" value="1"/>
</dbReference>
<feature type="transmembrane region" description="Helical" evidence="9">
    <location>
        <begin position="155"/>
        <end position="179"/>
    </location>
</feature>
<reference evidence="11 12" key="1">
    <citation type="submission" date="2015-12" db="EMBL/GenBank/DDBJ databases">
        <title>Genome sequence of Streptomyces sp. G25.</title>
        <authorList>
            <person name="Poehlein A."/>
            <person name="Roettig A."/>
            <person name="Hiessl S."/>
            <person name="Hauschild P."/>
            <person name="Schauer J."/>
            <person name="Madkour M.H."/>
            <person name="Al-Ansari A.M."/>
            <person name="Almakishah N.H."/>
            <person name="Steinbuechel A."/>
            <person name="Daniel R."/>
        </authorList>
    </citation>
    <scope>NUCLEOTIDE SEQUENCE [LARGE SCALE GENOMIC DNA]</scope>
    <source>
        <strain evidence="12">G25(2015)</strain>
    </source>
</reference>
<evidence type="ECO:0000256" key="7">
    <source>
        <dbReference type="ARBA" id="ARBA00022840"/>
    </source>
</evidence>
<keyword evidence="6 11" id="KW-0418">Kinase</keyword>
<dbReference type="EC" id="2.7.13.3" evidence="2"/>
<dbReference type="Pfam" id="PF07730">
    <property type="entry name" value="HisKA_3"/>
    <property type="match status" value="1"/>
</dbReference>
<keyword evidence="9" id="KW-0812">Transmembrane</keyword>
<evidence type="ECO:0000256" key="8">
    <source>
        <dbReference type="ARBA" id="ARBA00023012"/>
    </source>
</evidence>
<keyword evidence="4 11" id="KW-0808">Transferase</keyword>
<dbReference type="PANTHER" id="PTHR24421">
    <property type="entry name" value="NITRATE/NITRITE SENSOR PROTEIN NARX-RELATED"/>
    <property type="match status" value="1"/>
</dbReference>
<dbReference type="GO" id="GO:0046983">
    <property type="term" value="F:protein dimerization activity"/>
    <property type="evidence" value="ECO:0007669"/>
    <property type="project" value="InterPro"/>
</dbReference>
<keyword evidence="8" id="KW-0902">Two-component regulatory system</keyword>
<feature type="transmembrane region" description="Helical" evidence="9">
    <location>
        <begin position="74"/>
        <end position="94"/>
    </location>
</feature>
<evidence type="ECO:0000313" key="12">
    <source>
        <dbReference type="Proteomes" id="UP000077381"/>
    </source>
</evidence>
<feature type="transmembrane region" description="Helical" evidence="9">
    <location>
        <begin position="106"/>
        <end position="123"/>
    </location>
</feature>
<dbReference type="GO" id="GO:0000155">
    <property type="term" value="F:phosphorelay sensor kinase activity"/>
    <property type="evidence" value="ECO:0007669"/>
    <property type="project" value="InterPro"/>
</dbReference>
<feature type="transmembrane region" description="Helical" evidence="9">
    <location>
        <begin position="130"/>
        <end position="149"/>
    </location>
</feature>
<keyword evidence="9" id="KW-0472">Membrane</keyword>
<name>A0A177HLH5_9ACTN</name>
<proteinExistence type="predicted"/>
<feature type="domain" description="Signal transduction histidine kinase subgroup 3 dimerisation and phosphoacceptor" evidence="10">
    <location>
        <begin position="195"/>
        <end position="259"/>
    </location>
</feature>
<evidence type="ECO:0000313" key="11">
    <source>
        <dbReference type="EMBL" id="OAH11763.1"/>
    </source>
</evidence>
<dbReference type="Gene3D" id="3.30.565.10">
    <property type="entry name" value="Histidine kinase-like ATPase, C-terminal domain"/>
    <property type="match status" value="1"/>
</dbReference>
<dbReference type="STRING" id="1716141.STSP_49320"/>
<comment type="catalytic activity">
    <reaction evidence="1">
        <text>ATP + protein L-histidine = ADP + protein N-phospho-L-histidine.</text>
        <dbReference type="EC" id="2.7.13.3"/>
    </reaction>
</comment>